<gene>
    <name evidence="1" type="ORF">KTN04_15140</name>
</gene>
<name>A0ABS6MEI7_9GAMM</name>
<evidence type="ECO:0000313" key="2">
    <source>
        <dbReference type="Proteomes" id="UP000755551"/>
    </source>
</evidence>
<accession>A0ABS6MEI7</accession>
<evidence type="ECO:0000313" key="1">
    <source>
        <dbReference type="EMBL" id="MBV0934673.1"/>
    </source>
</evidence>
<dbReference type="EMBL" id="JAHQZT010000031">
    <property type="protein sequence ID" value="MBV0934673.1"/>
    <property type="molecule type" value="Genomic_DNA"/>
</dbReference>
<comment type="caution">
    <text evidence="1">The sequence shown here is derived from an EMBL/GenBank/DDBJ whole genome shotgun (WGS) entry which is preliminary data.</text>
</comment>
<organism evidence="1 2">
    <name type="scientific">Marinobacterium weihaiense</name>
    <dbReference type="NCBI Taxonomy" id="2851016"/>
    <lineage>
        <taxon>Bacteria</taxon>
        <taxon>Pseudomonadati</taxon>
        <taxon>Pseudomonadota</taxon>
        <taxon>Gammaproteobacteria</taxon>
        <taxon>Oceanospirillales</taxon>
        <taxon>Oceanospirillaceae</taxon>
        <taxon>Marinobacterium</taxon>
    </lineage>
</organism>
<proteinExistence type="predicted"/>
<reference evidence="1 2" key="1">
    <citation type="submission" date="2021-06" db="EMBL/GenBank/DDBJ databases">
        <title>Bacterium isolated from marine sediment.</title>
        <authorList>
            <person name="Zhu K.-L."/>
            <person name="Du Z.-J."/>
            <person name="Liang Q.-Y."/>
        </authorList>
    </citation>
    <scope>NUCLEOTIDE SEQUENCE [LARGE SCALE GENOMIC DNA]</scope>
    <source>
        <strain evidence="1 2">A346</strain>
    </source>
</reference>
<dbReference type="Proteomes" id="UP000755551">
    <property type="component" value="Unassembled WGS sequence"/>
</dbReference>
<sequence>MSYITPATWKGVYDGPKREIHLNIDEPAKSVIKELQVLKKDGLIDQDTMVGAGPTKNLLSENADQDWMAEVTFWSERENAQWQAYRAEGTATGLQAANYQQQWLTERRQLTTEYLDQIFTLADSFEDLDLDAGMFSTLFRGSLEQEDGQPVLPSNMSPDEAESVELFWNQNQEKIAELEKSLSKLVEFPSDLDGWLSSQDEPVADEVHQLVDRMKNAWIDGSDQIDNSFRPMEVWYGSSLPSSEDYDNAMVVDEDMSGLWVEFKKYAPDAQEIQDYTIWNDISGLFEMAAARYMKQENQILYQEMSTLVSGLYSEFDTQFGRGAGFSDFSLQDMVDNYLAGKPLAQMDDGRVHPDFQAVESFWENHELALLHYSDRQERLNTPPKMSDLNRYMADNRAAIERYMMTNLDSLLTQSRGDTVTDENKAAYLQLRASARA</sequence>
<dbReference type="RefSeq" id="WP_217336077.1">
    <property type="nucleotide sequence ID" value="NZ_JAHQZT010000031.1"/>
</dbReference>
<keyword evidence="2" id="KW-1185">Reference proteome</keyword>
<protein>
    <submittedName>
        <fullName evidence="1">Uncharacterized protein</fullName>
    </submittedName>
</protein>